<evidence type="ECO:0000313" key="3">
    <source>
        <dbReference type="Proteomes" id="UP000324222"/>
    </source>
</evidence>
<name>A0A5B7DHM0_PORTR</name>
<accession>A0A5B7DHM0</accession>
<keyword evidence="1" id="KW-0472">Membrane</keyword>
<evidence type="ECO:0000256" key="1">
    <source>
        <dbReference type="SAM" id="Phobius"/>
    </source>
</evidence>
<sequence length="181" mass="20157">MRSFYCGLYILYCILFTYLTAFNFWPLYCGLYAVSPCYGLFVVASVLAQHGNTASSFVRIRPAATTKERDTPRPRHFKHNISSITALRNPGQARIRHLHAKRGASQTRQRVSGARNTGARGLVFVGVRGEGRGKSGEGLGVRRGEAQQSSRKLVGCGIGSVWLREMGLRLRVPREDDIKSR</sequence>
<feature type="transmembrane region" description="Helical" evidence="1">
    <location>
        <begin position="31"/>
        <end position="51"/>
    </location>
</feature>
<keyword evidence="3" id="KW-1185">Reference proteome</keyword>
<evidence type="ECO:0000313" key="2">
    <source>
        <dbReference type="EMBL" id="MPC21012.1"/>
    </source>
</evidence>
<protein>
    <submittedName>
        <fullName evidence="2">Uncharacterized protein</fullName>
    </submittedName>
</protein>
<organism evidence="2 3">
    <name type="scientific">Portunus trituberculatus</name>
    <name type="common">Swimming crab</name>
    <name type="synonym">Neptunus trituberculatus</name>
    <dbReference type="NCBI Taxonomy" id="210409"/>
    <lineage>
        <taxon>Eukaryota</taxon>
        <taxon>Metazoa</taxon>
        <taxon>Ecdysozoa</taxon>
        <taxon>Arthropoda</taxon>
        <taxon>Crustacea</taxon>
        <taxon>Multicrustacea</taxon>
        <taxon>Malacostraca</taxon>
        <taxon>Eumalacostraca</taxon>
        <taxon>Eucarida</taxon>
        <taxon>Decapoda</taxon>
        <taxon>Pleocyemata</taxon>
        <taxon>Brachyura</taxon>
        <taxon>Eubrachyura</taxon>
        <taxon>Portunoidea</taxon>
        <taxon>Portunidae</taxon>
        <taxon>Portuninae</taxon>
        <taxon>Portunus</taxon>
    </lineage>
</organism>
<keyword evidence="1" id="KW-1133">Transmembrane helix</keyword>
<dbReference type="Proteomes" id="UP000324222">
    <property type="component" value="Unassembled WGS sequence"/>
</dbReference>
<feature type="transmembrane region" description="Helical" evidence="1">
    <location>
        <begin position="7"/>
        <end position="25"/>
    </location>
</feature>
<gene>
    <name evidence="2" type="ORF">E2C01_013985</name>
</gene>
<dbReference type="AlphaFoldDB" id="A0A5B7DHM0"/>
<reference evidence="2 3" key="1">
    <citation type="submission" date="2019-05" db="EMBL/GenBank/DDBJ databases">
        <title>Another draft genome of Portunus trituberculatus and its Hox gene families provides insights of decapod evolution.</title>
        <authorList>
            <person name="Jeong J.-H."/>
            <person name="Song I."/>
            <person name="Kim S."/>
            <person name="Choi T."/>
            <person name="Kim D."/>
            <person name="Ryu S."/>
            <person name="Kim W."/>
        </authorList>
    </citation>
    <scope>NUCLEOTIDE SEQUENCE [LARGE SCALE GENOMIC DNA]</scope>
    <source>
        <tissue evidence="2">Muscle</tissue>
    </source>
</reference>
<dbReference type="EMBL" id="VSRR010000934">
    <property type="protein sequence ID" value="MPC21012.1"/>
    <property type="molecule type" value="Genomic_DNA"/>
</dbReference>
<comment type="caution">
    <text evidence="2">The sequence shown here is derived from an EMBL/GenBank/DDBJ whole genome shotgun (WGS) entry which is preliminary data.</text>
</comment>
<keyword evidence="1" id="KW-0812">Transmembrane</keyword>
<proteinExistence type="predicted"/>